<dbReference type="GO" id="GO:0016787">
    <property type="term" value="F:hydrolase activity"/>
    <property type="evidence" value="ECO:0007669"/>
    <property type="project" value="UniProtKB-KW"/>
</dbReference>
<comment type="caution">
    <text evidence="3">The sequence shown here is derived from an EMBL/GenBank/DDBJ whole genome shotgun (WGS) entry which is preliminary data.</text>
</comment>
<gene>
    <name evidence="3" type="ORF">FNV44_03080</name>
</gene>
<dbReference type="RefSeq" id="WP_012242456.1">
    <property type="nucleotide sequence ID" value="NZ_JACAOE010000001.1"/>
</dbReference>
<name>A0A553IIL0_ACHLA</name>
<dbReference type="PANTHER" id="PTHR43798">
    <property type="entry name" value="MONOACYLGLYCEROL LIPASE"/>
    <property type="match status" value="1"/>
</dbReference>
<proteinExistence type="inferred from homology"/>
<comment type="similarity">
    <text evidence="1">Belongs to the lipase/esterase LIP3/BchO family.</text>
</comment>
<dbReference type="Gene3D" id="3.40.50.1820">
    <property type="entry name" value="alpha/beta hydrolase"/>
    <property type="match status" value="1"/>
</dbReference>
<sequence>MSYFNYLGKKIYYDVAGSGQPVVILNGIMMSTKSWEPFKESLSEHFQFIRVDFLDQGQSDSYETNYTQSVQVDLVKALLDHLDINKVDLVGISYGGEVALQFAIKYGHYLDRLIVYNSVAYTTYTLAETGHLWNQFAKEKDAHKYYEATIPVIYSKEFNKTKKEWMAARKKFLTENTFSDEKFLNRMIRLTNSAESYDVRHELDKIKVPVMIVGAEEDYLTPLVHQRILNNNLPNSRLVILPGVGHASMYEVPEVFTTILIGFLKTKLEFTI</sequence>
<dbReference type="Pfam" id="PF00561">
    <property type="entry name" value="Abhydrolase_1"/>
    <property type="match status" value="1"/>
</dbReference>
<dbReference type="InterPro" id="IPR029058">
    <property type="entry name" value="AB_hydrolase_fold"/>
</dbReference>
<feature type="domain" description="AB hydrolase-1" evidence="2">
    <location>
        <begin position="21"/>
        <end position="251"/>
    </location>
</feature>
<reference evidence="3 4" key="1">
    <citation type="submission" date="2019-07" db="EMBL/GenBank/DDBJ databases">
        <title>Genome sequence of Acholeplasma laidlawii strain with increased resistance to erythromycin.</title>
        <authorList>
            <person name="Medvedeva E.S."/>
            <person name="Baranova N.B."/>
            <person name="Siniagina M.N."/>
            <person name="Mouzykantov A."/>
            <person name="Chernova O.A."/>
            <person name="Chernov V.M."/>
        </authorList>
    </citation>
    <scope>NUCLEOTIDE SEQUENCE [LARGE SCALE GENOMIC DNA]</scope>
    <source>
        <strain evidence="3 4">PG8REry</strain>
    </source>
</reference>
<dbReference type="Proteomes" id="UP000315938">
    <property type="component" value="Unassembled WGS sequence"/>
</dbReference>
<dbReference type="PRINTS" id="PR00111">
    <property type="entry name" value="ABHYDROLASE"/>
</dbReference>
<evidence type="ECO:0000313" key="4">
    <source>
        <dbReference type="Proteomes" id="UP000315938"/>
    </source>
</evidence>
<evidence type="ECO:0000256" key="1">
    <source>
        <dbReference type="ARBA" id="ARBA00006989"/>
    </source>
</evidence>
<keyword evidence="3" id="KW-0378">Hydrolase</keyword>
<organism evidence="3 4">
    <name type="scientific">Acholeplasma laidlawii</name>
    <dbReference type="NCBI Taxonomy" id="2148"/>
    <lineage>
        <taxon>Bacteria</taxon>
        <taxon>Bacillati</taxon>
        <taxon>Mycoplasmatota</taxon>
        <taxon>Mollicutes</taxon>
        <taxon>Acholeplasmatales</taxon>
        <taxon>Acholeplasmataceae</taxon>
        <taxon>Acholeplasma</taxon>
    </lineage>
</organism>
<dbReference type="EMBL" id="VKID01000001">
    <property type="protein sequence ID" value="TRY00043.1"/>
    <property type="molecule type" value="Genomic_DNA"/>
</dbReference>
<evidence type="ECO:0000259" key="2">
    <source>
        <dbReference type="Pfam" id="PF00561"/>
    </source>
</evidence>
<dbReference type="AlphaFoldDB" id="A0A553IIL0"/>
<dbReference type="SUPFAM" id="SSF53474">
    <property type="entry name" value="alpha/beta-Hydrolases"/>
    <property type="match status" value="1"/>
</dbReference>
<dbReference type="InterPro" id="IPR050266">
    <property type="entry name" value="AB_hydrolase_sf"/>
</dbReference>
<dbReference type="OMA" id="WSSPNPH"/>
<dbReference type="GeneID" id="41338687"/>
<protein>
    <submittedName>
        <fullName evidence="3">Alpha/beta hydrolase</fullName>
    </submittedName>
</protein>
<accession>A0A553IIL0</accession>
<dbReference type="InterPro" id="IPR000073">
    <property type="entry name" value="AB_hydrolase_1"/>
</dbReference>
<evidence type="ECO:0000313" key="3">
    <source>
        <dbReference type="EMBL" id="TRY00043.1"/>
    </source>
</evidence>